<sequence>MKHAVAWVCAVIATLLAFAVLYRFGISILTVLLAILLLSCPIVVVWVSWRLSRQCERDIQQAVERERKARGSH</sequence>
<dbReference type="EMBL" id="CP038636">
    <property type="protein sequence ID" value="QBY55798.1"/>
    <property type="molecule type" value="Genomic_DNA"/>
</dbReference>
<dbReference type="RefSeq" id="WP_135706994.1">
    <property type="nucleotide sequence ID" value="NZ_CP038636.1"/>
</dbReference>
<evidence type="ECO:0000256" key="1">
    <source>
        <dbReference type="SAM" id="Phobius"/>
    </source>
</evidence>
<dbReference type="AlphaFoldDB" id="A0A4P7LJN2"/>
<name>A0A4P7LJN2_9BURK</name>
<organism evidence="2 3">
    <name type="scientific">Cupriavidus oxalaticus</name>
    <dbReference type="NCBI Taxonomy" id="96344"/>
    <lineage>
        <taxon>Bacteria</taxon>
        <taxon>Pseudomonadati</taxon>
        <taxon>Pseudomonadota</taxon>
        <taxon>Betaproteobacteria</taxon>
        <taxon>Burkholderiales</taxon>
        <taxon>Burkholderiaceae</taxon>
        <taxon>Cupriavidus</taxon>
    </lineage>
</organism>
<dbReference type="Proteomes" id="UP000295294">
    <property type="component" value="Plasmid unnamed1"/>
</dbReference>
<proteinExistence type="predicted"/>
<reference evidence="2 3" key="1">
    <citation type="submission" date="2019-03" db="EMBL/GenBank/DDBJ databases">
        <title>Efficiently degradation of phenoxyalkanoic acid herbicides by Cupriavidus oxalaticus strain X32.</title>
        <authorList>
            <person name="Sheng X."/>
        </authorList>
    </citation>
    <scope>NUCLEOTIDE SEQUENCE [LARGE SCALE GENOMIC DNA]</scope>
    <source>
        <strain evidence="2 3">X32</strain>
        <plasmid evidence="2 3">unnamed1</plasmid>
    </source>
</reference>
<dbReference type="OrthoDB" id="8971111at2"/>
<dbReference type="KEGG" id="cox:E0W60_33090"/>
<evidence type="ECO:0000313" key="2">
    <source>
        <dbReference type="EMBL" id="QBY55798.1"/>
    </source>
</evidence>
<keyword evidence="1" id="KW-1133">Transmembrane helix</keyword>
<keyword evidence="1" id="KW-0472">Membrane</keyword>
<keyword evidence="2" id="KW-0614">Plasmid</keyword>
<gene>
    <name evidence="2" type="ORF">E0W60_33090</name>
</gene>
<protein>
    <submittedName>
        <fullName evidence="2">Uncharacterized protein</fullName>
    </submittedName>
</protein>
<keyword evidence="1" id="KW-0812">Transmembrane</keyword>
<evidence type="ECO:0000313" key="3">
    <source>
        <dbReference type="Proteomes" id="UP000295294"/>
    </source>
</evidence>
<geneLocation type="plasmid" evidence="2">
    <name>unnamed1</name>
</geneLocation>
<feature type="transmembrane region" description="Helical" evidence="1">
    <location>
        <begin position="29"/>
        <end position="49"/>
    </location>
</feature>
<accession>A0A4P7LJN2</accession>